<dbReference type="PANTHER" id="PTHR11417:SF3">
    <property type="entry name" value="SOMATOLACTIN ALPHA ISOFORM X1-RELATED"/>
    <property type="match status" value="1"/>
</dbReference>
<dbReference type="GO" id="GO:0045927">
    <property type="term" value="P:positive regulation of growth"/>
    <property type="evidence" value="ECO:0007669"/>
    <property type="project" value="TreeGrafter"/>
</dbReference>
<dbReference type="InterPro" id="IPR009079">
    <property type="entry name" value="4_helix_cytokine-like_core"/>
</dbReference>
<dbReference type="Ensembl" id="ENSDCDT00010006870.1">
    <property type="protein sequence ID" value="ENSDCDP00010006649.1"/>
    <property type="gene ID" value="ENSDCDG00010002785.1"/>
</dbReference>
<dbReference type="Proteomes" id="UP000694580">
    <property type="component" value="Chromosome 6"/>
</dbReference>
<comment type="similarity">
    <text evidence="2 7">Belongs to the somatotropin/prolactin family.</text>
</comment>
<accession>A0A8C4B468</accession>
<dbReference type="SUPFAM" id="SSF47266">
    <property type="entry name" value="4-helical cytokines"/>
    <property type="match status" value="1"/>
</dbReference>
<evidence type="ECO:0000313" key="10">
    <source>
        <dbReference type="Proteomes" id="UP000694580"/>
    </source>
</evidence>
<dbReference type="AlphaFoldDB" id="A0A8C4B468"/>
<feature type="chain" id="PRO_5044680197" description="Somatolactin alpha" evidence="8">
    <location>
        <begin position="32"/>
        <end position="240"/>
    </location>
</feature>
<organism evidence="9 10">
    <name type="scientific">Denticeps clupeoides</name>
    <name type="common">denticle herring</name>
    <dbReference type="NCBI Taxonomy" id="299321"/>
    <lineage>
        <taxon>Eukaryota</taxon>
        <taxon>Metazoa</taxon>
        <taxon>Chordata</taxon>
        <taxon>Craniata</taxon>
        <taxon>Vertebrata</taxon>
        <taxon>Euteleostomi</taxon>
        <taxon>Actinopterygii</taxon>
        <taxon>Neopterygii</taxon>
        <taxon>Teleostei</taxon>
        <taxon>Clupei</taxon>
        <taxon>Clupeiformes</taxon>
        <taxon>Denticipitoidei</taxon>
        <taxon>Denticipitidae</taxon>
        <taxon>Denticeps</taxon>
    </lineage>
</organism>
<dbReference type="Pfam" id="PF00103">
    <property type="entry name" value="Hormone_1"/>
    <property type="match status" value="1"/>
</dbReference>
<dbReference type="InterPro" id="IPR001400">
    <property type="entry name" value="Somatotropin/Prolactin"/>
</dbReference>
<evidence type="ECO:0000256" key="8">
    <source>
        <dbReference type="SAM" id="SignalP"/>
    </source>
</evidence>
<evidence type="ECO:0008006" key="11">
    <source>
        <dbReference type="Google" id="ProtNLM"/>
    </source>
</evidence>
<dbReference type="PANTHER" id="PTHR11417">
    <property type="entry name" value="SOMATOTROPIN,PROLACTIN"/>
    <property type="match status" value="1"/>
</dbReference>
<dbReference type="PRINTS" id="PR00836">
    <property type="entry name" value="SOMATOTROPIN"/>
</dbReference>
<evidence type="ECO:0000256" key="1">
    <source>
        <dbReference type="ARBA" id="ARBA00004613"/>
    </source>
</evidence>
<dbReference type="GO" id="GO:0046427">
    <property type="term" value="P:positive regulation of receptor signaling pathway via JAK-STAT"/>
    <property type="evidence" value="ECO:0007669"/>
    <property type="project" value="TreeGrafter"/>
</dbReference>
<dbReference type="Ensembl" id="ENSDCDT00010007461.1">
    <property type="protein sequence ID" value="ENSDCDP00010007192.1"/>
    <property type="gene ID" value="ENSDCDG00010002977.1"/>
</dbReference>
<dbReference type="GO" id="GO:0070186">
    <property type="term" value="F:growth hormone activity"/>
    <property type="evidence" value="ECO:0007669"/>
    <property type="project" value="TreeGrafter"/>
</dbReference>
<dbReference type="PROSITE" id="PS00338">
    <property type="entry name" value="SOMATOTROPIN_2"/>
    <property type="match status" value="1"/>
</dbReference>
<reference evidence="9 10" key="1">
    <citation type="submission" date="2020-06" db="EMBL/GenBank/DDBJ databases">
        <authorList>
            <consortium name="Wellcome Sanger Institute Data Sharing"/>
        </authorList>
    </citation>
    <scope>NUCLEOTIDE SEQUENCE [LARGE SCALE GENOMIC DNA]</scope>
</reference>
<evidence type="ECO:0000313" key="9">
    <source>
        <dbReference type="Ensembl" id="ENSDCDP00010006649.1"/>
    </source>
</evidence>
<protein>
    <recommendedName>
        <fullName evidence="11">Somatolactin alpha</fullName>
    </recommendedName>
</protein>
<reference evidence="9" key="2">
    <citation type="submission" date="2025-05" db="UniProtKB">
        <authorList>
            <consortium name="Ensembl"/>
        </authorList>
    </citation>
    <scope>IDENTIFICATION</scope>
</reference>
<dbReference type="GO" id="GO:0005131">
    <property type="term" value="F:growth hormone receptor binding"/>
    <property type="evidence" value="ECO:0007669"/>
    <property type="project" value="TreeGrafter"/>
</dbReference>
<keyword evidence="10" id="KW-1185">Reference proteome</keyword>
<dbReference type="GO" id="GO:0031667">
    <property type="term" value="P:response to nutrient levels"/>
    <property type="evidence" value="ECO:0007669"/>
    <property type="project" value="TreeGrafter"/>
</dbReference>
<evidence type="ECO:0000256" key="3">
    <source>
        <dbReference type="ARBA" id="ARBA00022525"/>
    </source>
</evidence>
<dbReference type="Gene3D" id="1.20.1250.10">
    <property type="match status" value="1"/>
</dbReference>
<evidence type="ECO:0000256" key="2">
    <source>
        <dbReference type="ARBA" id="ARBA00008474"/>
    </source>
</evidence>
<comment type="subcellular location">
    <subcellularLocation>
        <location evidence="1 7">Secreted</location>
    </subcellularLocation>
</comment>
<dbReference type="GO" id="GO:0060396">
    <property type="term" value="P:growth hormone receptor signaling pathway"/>
    <property type="evidence" value="ECO:0007669"/>
    <property type="project" value="TreeGrafter"/>
</dbReference>
<keyword evidence="3" id="KW-0964">Secreted</keyword>
<sequence length="240" mass="27180">LKKNVVRDTETFSKCWTGLFLWCLHGMLGSAMDCKNGGAGNVHCSISVDKLLDRAIHHSELIYIISEESTALFVSEALHPGKCYFTHNLISNNWGHCNSKTPPMPTSKSDVQQISDKWLLQSVLILIRFWMDPLKELQSSLDRYDNAPSALLNKTKWISTKLMNLKEGVLVLIKKMLDEGTLDPGNSVSLTSFMVPSDETEYVLRDYSLLTCFKKDAHKIETFLKLLKCRQTDNLSCSLF</sequence>
<evidence type="ECO:0000256" key="6">
    <source>
        <dbReference type="ARBA" id="ARBA00023157"/>
    </source>
</evidence>
<dbReference type="GO" id="GO:0005615">
    <property type="term" value="C:extracellular space"/>
    <property type="evidence" value="ECO:0007669"/>
    <property type="project" value="TreeGrafter"/>
</dbReference>
<evidence type="ECO:0000256" key="7">
    <source>
        <dbReference type="RuleBase" id="RU003618"/>
    </source>
</evidence>
<evidence type="ECO:0000256" key="4">
    <source>
        <dbReference type="ARBA" id="ARBA00022702"/>
    </source>
</evidence>
<name>A0A8C4B468_9TELE</name>
<dbReference type="GO" id="GO:0048513">
    <property type="term" value="P:animal organ development"/>
    <property type="evidence" value="ECO:0007669"/>
    <property type="project" value="TreeGrafter"/>
</dbReference>
<evidence type="ECO:0000256" key="5">
    <source>
        <dbReference type="ARBA" id="ARBA00022729"/>
    </source>
</evidence>
<dbReference type="InterPro" id="IPR018116">
    <property type="entry name" value="Somatotropin_CS"/>
</dbReference>
<dbReference type="GeneTree" id="ENSGT00950000182818"/>
<keyword evidence="4 7" id="KW-0372">Hormone</keyword>
<feature type="signal peptide" evidence="8">
    <location>
        <begin position="1"/>
        <end position="31"/>
    </location>
</feature>
<keyword evidence="6" id="KW-1015">Disulfide bond</keyword>
<keyword evidence="5 8" id="KW-0732">Signal</keyword>
<proteinExistence type="inferred from homology"/>